<evidence type="ECO:0000313" key="3">
    <source>
        <dbReference type="Proteomes" id="UP000480185"/>
    </source>
</evidence>
<dbReference type="EMBL" id="WJNH01000005">
    <property type="protein sequence ID" value="MRG86477.1"/>
    <property type="molecule type" value="Genomic_DNA"/>
</dbReference>
<sequence length="72" mass="9169">MTRWYQYFKEFFKVFFIFVVCTFFFYFGLRMMHEEYENFHRYNQPEGNAVKVFELEDSNWLDRVSIFFRLGE</sequence>
<keyword evidence="1" id="KW-0472">Membrane</keyword>
<keyword evidence="1" id="KW-0812">Transmembrane</keyword>
<protein>
    <submittedName>
        <fullName evidence="2">DUF4227 family protein</fullName>
    </submittedName>
</protein>
<dbReference type="InterPro" id="IPR025321">
    <property type="entry name" value="DUF4227"/>
</dbReference>
<reference evidence="2 3" key="1">
    <citation type="submission" date="2019-11" db="EMBL/GenBank/DDBJ databases">
        <authorList>
            <person name="Li J."/>
        </authorList>
    </citation>
    <scope>NUCLEOTIDE SEQUENCE [LARGE SCALE GENOMIC DNA]</scope>
    <source>
        <strain evidence="2 3">J4</strain>
    </source>
</reference>
<dbReference type="AlphaFoldDB" id="A0A6G1X6B0"/>
<proteinExistence type="predicted"/>
<gene>
    <name evidence="2" type="ORF">GH754_09050</name>
</gene>
<name>A0A6G1X6B0_9BACI</name>
<feature type="transmembrane region" description="Helical" evidence="1">
    <location>
        <begin position="12"/>
        <end position="29"/>
    </location>
</feature>
<dbReference type="OrthoDB" id="2691647at2"/>
<dbReference type="Proteomes" id="UP000480185">
    <property type="component" value="Unassembled WGS sequence"/>
</dbReference>
<comment type="caution">
    <text evidence="2">The sequence shown here is derived from an EMBL/GenBank/DDBJ whole genome shotgun (WGS) entry which is preliminary data.</text>
</comment>
<dbReference type="RefSeq" id="WP_153728393.1">
    <property type="nucleotide sequence ID" value="NZ_WJNH01000005.1"/>
</dbReference>
<evidence type="ECO:0000256" key="1">
    <source>
        <dbReference type="SAM" id="Phobius"/>
    </source>
</evidence>
<dbReference type="Pfam" id="PF14004">
    <property type="entry name" value="DUF4227"/>
    <property type="match status" value="1"/>
</dbReference>
<evidence type="ECO:0000313" key="2">
    <source>
        <dbReference type="EMBL" id="MRG86477.1"/>
    </source>
</evidence>
<keyword evidence="1" id="KW-1133">Transmembrane helix</keyword>
<accession>A0A6G1X6B0</accession>
<keyword evidence="3" id="KW-1185">Reference proteome</keyword>
<organism evidence="2 3">
    <name type="scientific">Salinibacillus xinjiangensis</name>
    <dbReference type="NCBI Taxonomy" id="1229268"/>
    <lineage>
        <taxon>Bacteria</taxon>
        <taxon>Bacillati</taxon>
        <taxon>Bacillota</taxon>
        <taxon>Bacilli</taxon>
        <taxon>Bacillales</taxon>
        <taxon>Bacillaceae</taxon>
        <taxon>Salinibacillus</taxon>
    </lineage>
</organism>